<dbReference type="EMBL" id="BK014785">
    <property type="protein sequence ID" value="DAD75513.1"/>
    <property type="molecule type" value="Genomic_DNA"/>
</dbReference>
<proteinExistence type="predicted"/>
<organism evidence="1">
    <name type="scientific">Siphoviridae sp. ctM7c3</name>
    <dbReference type="NCBI Taxonomy" id="2826257"/>
    <lineage>
        <taxon>Viruses</taxon>
        <taxon>Duplodnaviria</taxon>
        <taxon>Heunggongvirae</taxon>
        <taxon>Uroviricota</taxon>
        <taxon>Caudoviricetes</taxon>
    </lineage>
</organism>
<evidence type="ECO:0000313" key="1">
    <source>
        <dbReference type="EMBL" id="DAD75513.1"/>
    </source>
</evidence>
<reference evidence="1" key="1">
    <citation type="journal article" date="2021" name="Proc. Natl. Acad. Sci. U.S.A.">
        <title>A Catalog of Tens of Thousands of Viruses from Human Metagenomes Reveals Hidden Associations with Chronic Diseases.</title>
        <authorList>
            <person name="Tisza M.J."/>
            <person name="Buck C.B."/>
        </authorList>
    </citation>
    <scope>NUCLEOTIDE SEQUENCE</scope>
    <source>
        <strain evidence="1">CtM7c3</strain>
    </source>
</reference>
<dbReference type="InterPro" id="IPR006490">
    <property type="entry name" value="Maj_tail_phi13"/>
</dbReference>
<dbReference type="NCBIfam" id="TIGR01603">
    <property type="entry name" value="maj_tail_phi13"/>
    <property type="match status" value="1"/>
</dbReference>
<name>A0A8S5LZN0_9CAUD</name>
<protein>
    <submittedName>
        <fullName evidence="1">Tail tube protein</fullName>
    </submittedName>
</protein>
<sequence>MSAAGKVCIGFSLPYVAKYSANGGSPTYSGGRKLARGVEVSIEPSSSSDNSFCCDNVVAETDAGIFTGGDLMLTVDGLLLEAEQMITGAPEPEEFSYGEGKKAKILKHGSKNNPPYFGVGYIAKYRSDGVDTFVPTILRKVRFDAPKSAAKTMEDSISWQTQALTGKLARDDSADHDWKWVVEDQATEEGAEEILKALLNVAAETEAQA</sequence>
<accession>A0A8S5LZN0</accession>